<feature type="domain" description="SusD-like N-terminal" evidence="7">
    <location>
        <begin position="20"/>
        <end position="213"/>
    </location>
</feature>
<dbReference type="OrthoDB" id="5694214at2"/>
<dbReference type="EMBL" id="FUZF01000007">
    <property type="protein sequence ID" value="SKB70048.1"/>
    <property type="molecule type" value="Genomic_DNA"/>
</dbReference>
<dbReference type="PROSITE" id="PS51257">
    <property type="entry name" value="PROKAR_LIPOPROTEIN"/>
    <property type="match status" value="1"/>
</dbReference>
<comment type="similarity">
    <text evidence="2">Belongs to the SusD family.</text>
</comment>
<organism evidence="8 9">
    <name type="scientific">Sphingobacterium nematocida</name>
    <dbReference type="NCBI Taxonomy" id="1513896"/>
    <lineage>
        <taxon>Bacteria</taxon>
        <taxon>Pseudomonadati</taxon>
        <taxon>Bacteroidota</taxon>
        <taxon>Sphingobacteriia</taxon>
        <taxon>Sphingobacteriales</taxon>
        <taxon>Sphingobacteriaceae</taxon>
        <taxon>Sphingobacterium</taxon>
    </lineage>
</organism>
<sequence>MKKIFIPILVSLFLSGCSGFLDREPLTMPNSENFLQGQPQVLNYINGLYTVLPSLPKFGMGARGEEKNSDNILAENYDKRLNGELPIFDGGSDWTVAYQNLRNINYFFDYYKIKPELETADILSFKGEAYFLRAYWHYYLLTRFGGVPIMDTLWDDRATLEGLQIEAADRTEMAKFILADLQRAKEFLHPRSRYKGLRISKEAASILAMRVALHEGTWQKYHKGTEFDAKDNQSTYFLEQVMQWGDELFALNSLQLQRKDQTVTSEEAVFGQLFNLKDLSNISEAVFWRQYSSSTGVFHALTGLLGTGVVDQEGPAGLSLSLVNNYLNTDGSFIDPNDAKYKDFNTMFAGRDARLLATVMHSNTKFKSAASGAKPLVVKEYTEAEKDIINPPYLRGDGQGRNVTGFHIRLGVDENFVSGNGENAFTLIRYAEALLSYAEAAEELGRCDDAVLNKTLRLLRERAGVAYIKPALLDPNFTNFGYPLTANMQEIRRERRAELALQGYRLQDLLRWRGHSVVQGKTGRGAYFGKDGVLYKSFPGKDADILARVLVDAQGWMNPLQQLLPGGYQFKENRDYLLPVPPEELSLNKKLKQNPKWN</sequence>
<dbReference type="STRING" id="1513896.SAMN05660841_01912"/>
<accession>A0A1T5DE76</accession>
<dbReference type="SUPFAM" id="SSF48452">
    <property type="entry name" value="TPR-like"/>
    <property type="match status" value="1"/>
</dbReference>
<name>A0A1T5DE76_9SPHI</name>
<keyword evidence="5" id="KW-0998">Cell outer membrane</keyword>
<dbReference type="Gene3D" id="1.25.40.390">
    <property type="match status" value="1"/>
</dbReference>
<protein>
    <submittedName>
        <fullName evidence="8">Starch-binding associating with outer membrane</fullName>
    </submittedName>
</protein>
<feature type="domain" description="RagB/SusD" evidence="6">
    <location>
        <begin position="317"/>
        <end position="597"/>
    </location>
</feature>
<keyword evidence="9" id="KW-1185">Reference proteome</keyword>
<evidence type="ECO:0000259" key="7">
    <source>
        <dbReference type="Pfam" id="PF14322"/>
    </source>
</evidence>
<keyword evidence="4" id="KW-0472">Membrane</keyword>
<dbReference type="InterPro" id="IPR033985">
    <property type="entry name" value="SusD-like_N"/>
</dbReference>
<dbReference type="Proteomes" id="UP000190150">
    <property type="component" value="Unassembled WGS sequence"/>
</dbReference>
<evidence type="ECO:0000256" key="1">
    <source>
        <dbReference type="ARBA" id="ARBA00004442"/>
    </source>
</evidence>
<dbReference type="InterPro" id="IPR011990">
    <property type="entry name" value="TPR-like_helical_dom_sf"/>
</dbReference>
<evidence type="ECO:0000313" key="9">
    <source>
        <dbReference type="Proteomes" id="UP000190150"/>
    </source>
</evidence>
<dbReference type="GO" id="GO:0009279">
    <property type="term" value="C:cell outer membrane"/>
    <property type="evidence" value="ECO:0007669"/>
    <property type="project" value="UniProtKB-SubCell"/>
</dbReference>
<evidence type="ECO:0000256" key="3">
    <source>
        <dbReference type="ARBA" id="ARBA00022729"/>
    </source>
</evidence>
<dbReference type="AlphaFoldDB" id="A0A1T5DE76"/>
<dbReference type="InterPro" id="IPR012944">
    <property type="entry name" value="SusD_RagB_dom"/>
</dbReference>
<evidence type="ECO:0000256" key="5">
    <source>
        <dbReference type="ARBA" id="ARBA00023237"/>
    </source>
</evidence>
<evidence type="ECO:0000256" key="2">
    <source>
        <dbReference type="ARBA" id="ARBA00006275"/>
    </source>
</evidence>
<proteinExistence type="inferred from homology"/>
<evidence type="ECO:0000256" key="4">
    <source>
        <dbReference type="ARBA" id="ARBA00023136"/>
    </source>
</evidence>
<comment type="subcellular location">
    <subcellularLocation>
        <location evidence="1">Cell outer membrane</location>
    </subcellularLocation>
</comment>
<evidence type="ECO:0000259" key="6">
    <source>
        <dbReference type="Pfam" id="PF07980"/>
    </source>
</evidence>
<dbReference type="Pfam" id="PF14322">
    <property type="entry name" value="SusD-like_3"/>
    <property type="match status" value="1"/>
</dbReference>
<reference evidence="9" key="1">
    <citation type="submission" date="2017-02" db="EMBL/GenBank/DDBJ databases">
        <authorList>
            <person name="Varghese N."/>
            <person name="Submissions S."/>
        </authorList>
    </citation>
    <scope>NUCLEOTIDE SEQUENCE [LARGE SCALE GENOMIC DNA]</scope>
    <source>
        <strain evidence="9">DSM 24091</strain>
    </source>
</reference>
<gene>
    <name evidence="8" type="ORF">SAMN05660841_01912</name>
</gene>
<keyword evidence="3" id="KW-0732">Signal</keyword>
<dbReference type="RefSeq" id="WP_079642854.1">
    <property type="nucleotide sequence ID" value="NZ_FUZF01000007.1"/>
</dbReference>
<evidence type="ECO:0000313" key="8">
    <source>
        <dbReference type="EMBL" id="SKB70048.1"/>
    </source>
</evidence>
<dbReference type="Pfam" id="PF07980">
    <property type="entry name" value="SusD_RagB"/>
    <property type="match status" value="1"/>
</dbReference>